<organism evidence="3 4">
    <name type="scientific">Candidatus Sungbacteria bacterium RIFCSPLOWO2_12_FULL_41_11</name>
    <dbReference type="NCBI Taxonomy" id="1802286"/>
    <lineage>
        <taxon>Bacteria</taxon>
        <taxon>Candidatus Sungiibacteriota</taxon>
    </lineage>
</organism>
<dbReference type="PROSITE" id="PS00061">
    <property type="entry name" value="ADH_SHORT"/>
    <property type="match status" value="1"/>
</dbReference>
<evidence type="ECO:0000259" key="2">
    <source>
        <dbReference type="Pfam" id="PF01370"/>
    </source>
</evidence>
<sequence length="336" mass="37813">MSKILITGVAGFLGSHLADWLIRDGHKVVGVDNLLGGYEDNVSNDVEFYKDDSRDFDKMKSLTKGVDIVYHCAAAPHEGLSVFSPNIITEHTYNSTVATVSAAVINSVKRVVFCSSMARYGEQERLPFTEDMAPKPKDPYGVAKYAAELVTESLCRAHGLEYVHAIPHNIIGPRQKYDDPYRNVASIMINLMLQGRQPIIYGDGEQKRGFSFVNDVVDPLVKMGFQPNVVGEAINVGPDEEYVSVNELAQRIAVLMDFKSLKPVYVGDRPMEVKYATCSAEKSRRLLDYKTTYTLDRGLSEMIDWIKERGARPFRYHMALEIINDKTPSTWKDRLF</sequence>
<reference evidence="3 4" key="1">
    <citation type="journal article" date="2016" name="Nat. Commun.">
        <title>Thousands of microbial genomes shed light on interconnected biogeochemical processes in an aquifer system.</title>
        <authorList>
            <person name="Anantharaman K."/>
            <person name="Brown C.T."/>
            <person name="Hug L.A."/>
            <person name="Sharon I."/>
            <person name="Castelle C.J."/>
            <person name="Probst A.J."/>
            <person name="Thomas B.C."/>
            <person name="Singh A."/>
            <person name="Wilkins M.J."/>
            <person name="Karaoz U."/>
            <person name="Brodie E.L."/>
            <person name="Williams K.H."/>
            <person name="Hubbard S.S."/>
            <person name="Banfield J.F."/>
        </authorList>
    </citation>
    <scope>NUCLEOTIDE SEQUENCE [LARGE SCALE GENOMIC DNA]</scope>
</reference>
<evidence type="ECO:0000313" key="3">
    <source>
        <dbReference type="EMBL" id="OHA13710.1"/>
    </source>
</evidence>
<dbReference type="InterPro" id="IPR020904">
    <property type="entry name" value="Sc_DH/Rdtase_CS"/>
</dbReference>
<dbReference type="InterPro" id="IPR001509">
    <property type="entry name" value="Epimerase_deHydtase"/>
</dbReference>
<dbReference type="Pfam" id="PF01370">
    <property type="entry name" value="Epimerase"/>
    <property type="match status" value="1"/>
</dbReference>
<comment type="caution">
    <text evidence="3">The sequence shown here is derived from an EMBL/GenBank/DDBJ whole genome shotgun (WGS) entry which is preliminary data.</text>
</comment>
<dbReference type="SUPFAM" id="SSF51735">
    <property type="entry name" value="NAD(P)-binding Rossmann-fold domains"/>
    <property type="match status" value="1"/>
</dbReference>
<evidence type="ECO:0000313" key="4">
    <source>
        <dbReference type="Proteomes" id="UP000177171"/>
    </source>
</evidence>
<protein>
    <submittedName>
        <fullName evidence="3">Epimerase</fullName>
    </submittedName>
</protein>
<name>A0A1G2LPZ8_9BACT</name>
<accession>A0A1G2LPZ8</accession>
<dbReference type="InterPro" id="IPR036291">
    <property type="entry name" value="NAD(P)-bd_dom_sf"/>
</dbReference>
<feature type="domain" description="NAD-dependent epimerase/dehydratase" evidence="2">
    <location>
        <begin position="4"/>
        <end position="237"/>
    </location>
</feature>
<proteinExistence type="inferred from homology"/>
<dbReference type="AlphaFoldDB" id="A0A1G2LPZ8"/>
<dbReference type="Proteomes" id="UP000177171">
    <property type="component" value="Unassembled WGS sequence"/>
</dbReference>
<evidence type="ECO:0000256" key="1">
    <source>
        <dbReference type="ARBA" id="ARBA00007637"/>
    </source>
</evidence>
<comment type="similarity">
    <text evidence="1">Belongs to the NAD(P)-dependent epimerase/dehydratase family.</text>
</comment>
<dbReference type="EMBL" id="MHQY01000018">
    <property type="protein sequence ID" value="OHA13710.1"/>
    <property type="molecule type" value="Genomic_DNA"/>
</dbReference>
<dbReference type="Gene3D" id="3.40.50.720">
    <property type="entry name" value="NAD(P)-binding Rossmann-like Domain"/>
    <property type="match status" value="1"/>
</dbReference>
<gene>
    <name evidence="3" type="ORF">A3G49_04890</name>
</gene>
<dbReference type="PANTHER" id="PTHR43000">
    <property type="entry name" value="DTDP-D-GLUCOSE 4,6-DEHYDRATASE-RELATED"/>
    <property type="match status" value="1"/>
</dbReference>